<dbReference type="KEGG" id="nai:NECAME_05390"/>
<dbReference type="AlphaFoldDB" id="W2SH15"/>
<dbReference type="OrthoDB" id="6428749at2759"/>
<gene>
    <name evidence="1" type="ORF">NECAME_05390</name>
</gene>
<protein>
    <submittedName>
        <fullName evidence="1">Uncharacterized protein</fullName>
    </submittedName>
</protein>
<reference evidence="2" key="1">
    <citation type="journal article" date="2014" name="Nat. Genet.">
        <title>Genome of the human hookworm Necator americanus.</title>
        <authorList>
            <person name="Tang Y.T."/>
            <person name="Gao X."/>
            <person name="Rosa B.A."/>
            <person name="Abubucker S."/>
            <person name="Hallsworth-Pepin K."/>
            <person name="Martin J."/>
            <person name="Tyagi R."/>
            <person name="Heizer E."/>
            <person name="Zhang X."/>
            <person name="Bhonagiri-Palsikar V."/>
            <person name="Minx P."/>
            <person name="Warren W.C."/>
            <person name="Wang Q."/>
            <person name="Zhan B."/>
            <person name="Hotez P.J."/>
            <person name="Sternberg P.W."/>
            <person name="Dougall A."/>
            <person name="Gaze S.T."/>
            <person name="Mulvenna J."/>
            <person name="Sotillo J."/>
            <person name="Ranganathan S."/>
            <person name="Rabelo E.M."/>
            <person name="Wilson R.K."/>
            <person name="Felgner P.L."/>
            <person name="Bethony J."/>
            <person name="Hawdon J.M."/>
            <person name="Gasser R.B."/>
            <person name="Loukas A."/>
            <person name="Mitreva M."/>
        </authorList>
    </citation>
    <scope>NUCLEOTIDE SEQUENCE [LARGE SCALE GENOMIC DNA]</scope>
</reference>
<evidence type="ECO:0000313" key="1">
    <source>
        <dbReference type="EMBL" id="ETN68934.1"/>
    </source>
</evidence>
<proteinExistence type="predicted"/>
<dbReference type="EMBL" id="KI669177">
    <property type="protein sequence ID" value="ETN68934.1"/>
    <property type="molecule type" value="Genomic_DNA"/>
</dbReference>
<keyword evidence="2" id="KW-1185">Reference proteome</keyword>
<organism evidence="1 2">
    <name type="scientific">Necator americanus</name>
    <name type="common">Human hookworm</name>
    <dbReference type="NCBI Taxonomy" id="51031"/>
    <lineage>
        <taxon>Eukaryota</taxon>
        <taxon>Metazoa</taxon>
        <taxon>Ecdysozoa</taxon>
        <taxon>Nematoda</taxon>
        <taxon>Chromadorea</taxon>
        <taxon>Rhabditida</taxon>
        <taxon>Rhabditina</taxon>
        <taxon>Rhabditomorpha</taxon>
        <taxon>Strongyloidea</taxon>
        <taxon>Ancylostomatidae</taxon>
        <taxon>Bunostominae</taxon>
        <taxon>Necator</taxon>
    </lineage>
</organism>
<sequence length="74" mass="8636">MRFLEGQQYIEIIFKGKLQNGDISCTDVLRAYQRAALSSTERTNCVCMFMEVDEGSLYVERKEKQLNNFTTFIL</sequence>
<accession>W2SH15</accession>
<dbReference type="Proteomes" id="UP000053676">
    <property type="component" value="Unassembled WGS sequence"/>
</dbReference>
<name>W2SH15_NECAM</name>
<evidence type="ECO:0000313" key="2">
    <source>
        <dbReference type="Proteomes" id="UP000053676"/>
    </source>
</evidence>